<dbReference type="RefSeq" id="WP_141343800.1">
    <property type="nucleotide sequence ID" value="NZ_BJLF01000001.1"/>
</dbReference>
<accession>A0A4Y3HQM6</accession>
<comment type="caution">
    <text evidence="1">The sequence shown here is derived from an EMBL/GenBank/DDBJ whole genome shotgun (WGS) entry which is preliminary data.</text>
</comment>
<keyword evidence="2" id="KW-1185">Reference proteome</keyword>
<dbReference type="Proteomes" id="UP000318717">
    <property type="component" value="Unassembled WGS sequence"/>
</dbReference>
<name>A0A4Y3HQM6_9VIBR</name>
<evidence type="ECO:0000313" key="1">
    <source>
        <dbReference type="EMBL" id="GEA49443.1"/>
    </source>
</evidence>
<sequence>MSRWIGELKYESGGLLFDRQSDGLVVVLGGQDDLLLPKAKVAIDICKSQRSLRFQYIMPLFLLN</sequence>
<protein>
    <submittedName>
        <fullName evidence="1">Uncharacterized protein</fullName>
    </submittedName>
</protein>
<gene>
    <name evidence="1" type="ORF">VIN01S_02470</name>
</gene>
<dbReference type="AlphaFoldDB" id="A0A4Y3HQM6"/>
<reference evidence="1 2" key="1">
    <citation type="submission" date="2019-06" db="EMBL/GenBank/DDBJ databases">
        <title>Whole genome shotgun sequence of Vibrio inusitatus NBRC 102082.</title>
        <authorList>
            <person name="Hosoyama A."/>
            <person name="Uohara A."/>
            <person name="Ohji S."/>
            <person name="Ichikawa N."/>
        </authorList>
    </citation>
    <scope>NUCLEOTIDE SEQUENCE [LARGE SCALE GENOMIC DNA]</scope>
    <source>
        <strain evidence="1 2">NBRC 102082</strain>
    </source>
</reference>
<organism evidence="1 2">
    <name type="scientific">Vibrio inusitatus NBRC 102082</name>
    <dbReference type="NCBI Taxonomy" id="1219070"/>
    <lineage>
        <taxon>Bacteria</taxon>
        <taxon>Pseudomonadati</taxon>
        <taxon>Pseudomonadota</taxon>
        <taxon>Gammaproteobacteria</taxon>
        <taxon>Vibrionales</taxon>
        <taxon>Vibrionaceae</taxon>
        <taxon>Vibrio</taxon>
    </lineage>
</organism>
<dbReference type="EMBL" id="BJLF01000001">
    <property type="protein sequence ID" value="GEA49443.1"/>
    <property type="molecule type" value="Genomic_DNA"/>
</dbReference>
<proteinExistence type="predicted"/>
<evidence type="ECO:0000313" key="2">
    <source>
        <dbReference type="Proteomes" id="UP000318717"/>
    </source>
</evidence>